<evidence type="ECO:0000256" key="5">
    <source>
        <dbReference type="ARBA" id="ARBA00022801"/>
    </source>
</evidence>
<dbReference type="EMBL" id="JAPQER010000001">
    <property type="protein sequence ID" value="MCY6483276.1"/>
    <property type="molecule type" value="Genomic_DNA"/>
</dbReference>
<reference evidence="8" key="1">
    <citation type="submission" date="2022-12" db="EMBL/GenBank/DDBJ databases">
        <authorList>
            <person name="Wang J."/>
        </authorList>
    </citation>
    <scope>NUCLEOTIDE SEQUENCE</scope>
    <source>
        <strain evidence="8">HY-45-18</strain>
    </source>
</reference>
<keyword evidence="6" id="KW-1133">Transmembrane helix</keyword>
<feature type="domain" description="Peptidase S26" evidence="7">
    <location>
        <begin position="8"/>
        <end position="161"/>
    </location>
</feature>
<keyword evidence="6" id="KW-0472">Membrane</keyword>
<keyword evidence="5 6" id="KW-0378">Hydrolase</keyword>
<dbReference type="PROSITE" id="PS00761">
    <property type="entry name" value="SPASE_I_3"/>
    <property type="match status" value="1"/>
</dbReference>
<evidence type="ECO:0000259" key="7">
    <source>
        <dbReference type="Pfam" id="PF10502"/>
    </source>
</evidence>
<feature type="transmembrane region" description="Helical" evidence="6">
    <location>
        <begin position="12"/>
        <end position="30"/>
    </location>
</feature>
<keyword evidence="6" id="KW-0812">Transmembrane</keyword>
<dbReference type="InterPro" id="IPR019757">
    <property type="entry name" value="Pept_S26A_signal_pept_1_Lys-AS"/>
</dbReference>
<dbReference type="EC" id="3.4.21.89" evidence="4 6"/>
<dbReference type="SUPFAM" id="SSF51306">
    <property type="entry name" value="LexA/Signal peptidase"/>
    <property type="match status" value="1"/>
</dbReference>
<organism evidence="8 9">
    <name type="scientific">Clostridium aestuarii</name>
    <dbReference type="NCBI Taxonomy" id="338193"/>
    <lineage>
        <taxon>Bacteria</taxon>
        <taxon>Bacillati</taxon>
        <taxon>Bacillota</taxon>
        <taxon>Clostridia</taxon>
        <taxon>Eubacteriales</taxon>
        <taxon>Clostridiaceae</taxon>
        <taxon>Clostridium</taxon>
    </lineage>
</organism>
<dbReference type="PROSITE" id="PS00760">
    <property type="entry name" value="SPASE_I_2"/>
    <property type="match status" value="1"/>
</dbReference>
<keyword evidence="6" id="KW-0645">Protease</keyword>
<dbReference type="InterPro" id="IPR019533">
    <property type="entry name" value="Peptidase_S26"/>
</dbReference>
<dbReference type="RefSeq" id="WP_268039531.1">
    <property type="nucleotide sequence ID" value="NZ_JAPQER010000001.1"/>
</dbReference>
<dbReference type="GO" id="GO:0009003">
    <property type="term" value="F:signal peptidase activity"/>
    <property type="evidence" value="ECO:0007669"/>
    <property type="project" value="UniProtKB-EC"/>
</dbReference>
<evidence type="ECO:0000313" key="8">
    <source>
        <dbReference type="EMBL" id="MCY6483276.1"/>
    </source>
</evidence>
<dbReference type="InterPro" id="IPR000223">
    <property type="entry name" value="Pept_S26A_signal_pept_1"/>
</dbReference>
<name>A0ABT4CW92_9CLOT</name>
<dbReference type="PRINTS" id="PR00727">
    <property type="entry name" value="LEADERPTASE"/>
</dbReference>
<comment type="subcellular location">
    <subcellularLocation>
        <location evidence="2">Cell membrane</location>
        <topology evidence="2">Single-pass type II membrane protein</topology>
    </subcellularLocation>
    <subcellularLocation>
        <location evidence="6">Membrane</location>
        <topology evidence="6">Single-pass type II membrane protein</topology>
    </subcellularLocation>
</comment>
<evidence type="ECO:0000256" key="6">
    <source>
        <dbReference type="RuleBase" id="RU362042"/>
    </source>
</evidence>
<evidence type="ECO:0000256" key="2">
    <source>
        <dbReference type="ARBA" id="ARBA00004401"/>
    </source>
</evidence>
<comment type="catalytic activity">
    <reaction evidence="1 6">
        <text>Cleavage of hydrophobic, N-terminal signal or leader sequences from secreted and periplasmic proteins.</text>
        <dbReference type="EC" id="3.4.21.89"/>
    </reaction>
</comment>
<comment type="caution">
    <text evidence="8">The sequence shown here is derived from an EMBL/GenBank/DDBJ whole genome shotgun (WGS) entry which is preliminary data.</text>
</comment>
<evidence type="ECO:0000313" key="9">
    <source>
        <dbReference type="Proteomes" id="UP001078443"/>
    </source>
</evidence>
<dbReference type="InterPro" id="IPR019758">
    <property type="entry name" value="Pept_S26A_signal_pept_1_CS"/>
</dbReference>
<evidence type="ECO:0000256" key="4">
    <source>
        <dbReference type="ARBA" id="ARBA00013208"/>
    </source>
</evidence>
<gene>
    <name evidence="8" type="primary">lepB</name>
    <name evidence="8" type="ORF">OW763_02760</name>
</gene>
<dbReference type="PANTHER" id="PTHR43390:SF1">
    <property type="entry name" value="CHLOROPLAST PROCESSING PEPTIDASE"/>
    <property type="match status" value="1"/>
</dbReference>
<comment type="similarity">
    <text evidence="3 6">Belongs to the peptidase S26 family.</text>
</comment>
<accession>A0ABT4CW92</accession>
<evidence type="ECO:0000256" key="3">
    <source>
        <dbReference type="ARBA" id="ARBA00009370"/>
    </source>
</evidence>
<dbReference type="Proteomes" id="UP001078443">
    <property type="component" value="Unassembled WGS sequence"/>
</dbReference>
<dbReference type="InterPro" id="IPR036286">
    <property type="entry name" value="LexA/Signal_pep-like_sf"/>
</dbReference>
<dbReference type="PANTHER" id="PTHR43390">
    <property type="entry name" value="SIGNAL PEPTIDASE I"/>
    <property type="match status" value="1"/>
</dbReference>
<sequence length="177" mass="20514">MKAKKILRDWVLPIGTAILLAFLINKFLFFQVSVPTKSMYPTIKPGDRIVVTRVYDKGKLKRGDIVVFYSDELKETLIKRLIGLPGDKIRVDNQRDVYINEEKVDQPYVVFNGGIGGEFKVPEGKYFFMGDNRGDSLDSRYWNEHYITGDKIRGKARFIVFPFKRFGKFVYGEEALK</sequence>
<evidence type="ECO:0000256" key="1">
    <source>
        <dbReference type="ARBA" id="ARBA00000677"/>
    </source>
</evidence>
<dbReference type="NCBIfam" id="TIGR02227">
    <property type="entry name" value="sigpep_I_bact"/>
    <property type="match status" value="1"/>
</dbReference>
<keyword evidence="9" id="KW-1185">Reference proteome</keyword>
<proteinExistence type="inferred from homology"/>
<protein>
    <recommendedName>
        <fullName evidence="4 6">Signal peptidase I</fullName>
        <ecNumber evidence="4 6">3.4.21.89</ecNumber>
    </recommendedName>
</protein>
<dbReference type="CDD" id="cd06530">
    <property type="entry name" value="S26_SPase_I"/>
    <property type="match status" value="1"/>
</dbReference>
<dbReference type="Gene3D" id="2.10.109.10">
    <property type="entry name" value="Umud Fragment, subunit A"/>
    <property type="match status" value="1"/>
</dbReference>
<dbReference type="Pfam" id="PF10502">
    <property type="entry name" value="Peptidase_S26"/>
    <property type="match status" value="1"/>
</dbReference>